<dbReference type="EMBL" id="CP144745">
    <property type="protein sequence ID" value="WVZ49568.1"/>
    <property type="molecule type" value="Genomic_DNA"/>
</dbReference>
<dbReference type="AlphaFoldDB" id="A0AAQ3SCM3"/>
<gene>
    <name evidence="3" type="ORF">U9M48_000910</name>
</gene>
<evidence type="ECO:0000313" key="4">
    <source>
        <dbReference type="Proteomes" id="UP001341281"/>
    </source>
</evidence>
<sequence length="88" mass="9517">MLQAASWLLRPLIRGAVACAAREAAAAPVPVSRVASWRLLLPMRLHQHAHRAAPTASATSRCESTPARDRSTSGIFIPTHGKRVEKVQ</sequence>
<evidence type="ECO:0000256" key="2">
    <source>
        <dbReference type="SAM" id="SignalP"/>
    </source>
</evidence>
<evidence type="ECO:0000313" key="3">
    <source>
        <dbReference type="EMBL" id="WVZ49568.1"/>
    </source>
</evidence>
<proteinExistence type="predicted"/>
<feature type="region of interest" description="Disordered" evidence="1">
    <location>
        <begin position="51"/>
        <end position="88"/>
    </location>
</feature>
<feature type="signal peptide" evidence="2">
    <location>
        <begin position="1"/>
        <end position="26"/>
    </location>
</feature>
<dbReference type="Proteomes" id="UP001341281">
    <property type="component" value="Chromosome 01"/>
</dbReference>
<keyword evidence="2" id="KW-0732">Signal</keyword>
<evidence type="ECO:0000256" key="1">
    <source>
        <dbReference type="SAM" id="MobiDB-lite"/>
    </source>
</evidence>
<protein>
    <submittedName>
        <fullName evidence="3">Uncharacterized protein</fullName>
    </submittedName>
</protein>
<keyword evidence="4" id="KW-1185">Reference proteome</keyword>
<feature type="chain" id="PRO_5042954687" evidence="2">
    <location>
        <begin position="27"/>
        <end position="88"/>
    </location>
</feature>
<reference evidence="3 4" key="1">
    <citation type="submission" date="2024-02" db="EMBL/GenBank/DDBJ databases">
        <title>High-quality chromosome-scale genome assembly of Pensacola bahiagrass (Paspalum notatum Flugge var. saurae).</title>
        <authorList>
            <person name="Vega J.M."/>
            <person name="Podio M."/>
            <person name="Orjuela J."/>
            <person name="Siena L.A."/>
            <person name="Pessino S.C."/>
            <person name="Combes M.C."/>
            <person name="Mariac C."/>
            <person name="Albertini E."/>
            <person name="Pupilli F."/>
            <person name="Ortiz J.P.A."/>
            <person name="Leblanc O."/>
        </authorList>
    </citation>
    <scope>NUCLEOTIDE SEQUENCE [LARGE SCALE GENOMIC DNA]</scope>
    <source>
        <strain evidence="3">R1</strain>
        <tissue evidence="3">Leaf</tissue>
    </source>
</reference>
<accession>A0AAQ3SCM3</accession>
<name>A0AAQ3SCM3_PASNO</name>
<organism evidence="3 4">
    <name type="scientific">Paspalum notatum var. saurae</name>
    <dbReference type="NCBI Taxonomy" id="547442"/>
    <lineage>
        <taxon>Eukaryota</taxon>
        <taxon>Viridiplantae</taxon>
        <taxon>Streptophyta</taxon>
        <taxon>Embryophyta</taxon>
        <taxon>Tracheophyta</taxon>
        <taxon>Spermatophyta</taxon>
        <taxon>Magnoliopsida</taxon>
        <taxon>Liliopsida</taxon>
        <taxon>Poales</taxon>
        <taxon>Poaceae</taxon>
        <taxon>PACMAD clade</taxon>
        <taxon>Panicoideae</taxon>
        <taxon>Andropogonodae</taxon>
        <taxon>Paspaleae</taxon>
        <taxon>Paspalinae</taxon>
        <taxon>Paspalum</taxon>
    </lineage>
</organism>